<dbReference type="FunFam" id="3.40.50.720:FF:000084">
    <property type="entry name" value="Short-chain dehydrogenase reductase"/>
    <property type="match status" value="1"/>
</dbReference>
<dbReference type="RefSeq" id="WP_183951045.1">
    <property type="nucleotide sequence ID" value="NZ_CP189888.1"/>
</dbReference>
<proteinExistence type="inferred from homology"/>
<dbReference type="PANTHER" id="PTHR42760">
    <property type="entry name" value="SHORT-CHAIN DEHYDROGENASES/REDUCTASES FAMILY MEMBER"/>
    <property type="match status" value="1"/>
</dbReference>
<dbReference type="Gene3D" id="3.40.50.720">
    <property type="entry name" value="NAD(P)-binding Rossmann-like Domain"/>
    <property type="match status" value="1"/>
</dbReference>
<dbReference type="PRINTS" id="PR00080">
    <property type="entry name" value="SDRFAMILY"/>
</dbReference>
<dbReference type="Proteomes" id="UP000538670">
    <property type="component" value="Unassembled WGS sequence"/>
</dbReference>
<sequence length="272" mass="28211">MSEELIPNDRLRGKVAIVTGAGCVGPGWGNGRAVAVLFALAGAKVFAVDRDLSAMDETLARIRDLGGEVTAHACDVTDNHAVEAMVAACTAQYGRVDVLVNNVGGSAAGGAVALSEDKWDAQIDLNLKSVFLTCKHALPEMEKVGGGAIVNTASTSGIRFTGSPQVAYAATKAAVIQLGRVTAVEYAPRGIRVNTVVPGQLHTPMVEARLAGQRTGGNVDALLDSRLKRIPLGFMGDGRDTAYAALFLASDEARFVTGTEIVVDGGMTARCD</sequence>
<dbReference type="SUPFAM" id="SSF51735">
    <property type="entry name" value="NAD(P)-binding Rossmann-fold domains"/>
    <property type="match status" value="1"/>
</dbReference>
<dbReference type="Pfam" id="PF13561">
    <property type="entry name" value="adh_short_C2"/>
    <property type="match status" value="1"/>
</dbReference>
<dbReference type="EMBL" id="JACIDH010000003">
    <property type="protein sequence ID" value="MBB3878864.1"/>
    <property type="molecule type" value="Genomic_DNA"/>
</dbReference>
<organism evidence="2 3">
    <name type="scientific">Sphingomonas pseudosanguinis</name>
    <dbReference type="NCBI Taxonomy" id="413712"/>
    <lineage>
        <taxon>Bacteria</taxon>
        <taxon>Pseudomonadati</taxon>
        <taxon>Pseudomonadota</taxon>
        <taxon>Alphaproteobacteria</taxon>
        <taxon>Sphingomonadales</taxon>
        <taxon>Sphingomonadaceae</taxon>
        <taxon>Sphingomonas</taxon>
    </lineage>
</organism>
<comment type="similarity">
    <text evidence="1">Belongs to the short-chain dehydrogenases/reductases (SDR) family.</text>
</comment>
<comment type="caution">
    <text evidence="2">The sequence shown here is derived from an EMBL/GenBank/DDBJ whole genome shotgun (WGS) entry which is preliminary data.</text>
</comment>
<reference evidence="2 3" key="1">
    <citation type="submission" date="2020-08" db="EMBL/GenBank/DDBJ databases">
        <title>Genomic Encyclopedia of Type Strains, Phase IV (KMG-IV): sequencing the most valuable type-strain genomes for metagenomic binning, comparative biology and taxonomic classification.</title>
        <authorList>
            <person name="Goeker M."/>
        </authorList>
    </citation>
    <scope>NUCLEOTIDE SEQUENCE [LARGE SCALE GENOMIC DNA]</scope>
    <source>
        <strain evidence="2 3">DSM 19512</strain>
    </source>
</reference>
<dbReference type="InterPro" id="IPR036291">
    <property type="entry name" value="NAD(P)-bd_dom_sf"/>
</dbReference>
<evidence type="ECO:0000313" key="3">
    <source>
        <dbReference type="Proteomes" id="UP000538670"/>
    </source>
</evidence>
<evidence type="ECO:0000256" key="1">
    <source>
        <dbReference type="ARBA" id="ARBA00006484"/>
    </source>
</evidence>
<protein>
    <recommendedName>
        <fullName evidence="4">3-oxoacyl-ACP reductase</fullName>
    </recommendedName>
</protein>
<dbReference type="AlphaFoldDB" id="A0A7W6F2F1"/>
<gene>
    <name evidence="2" type="ORF">GGR48_001283</name>
</gene>
<dbReference type="InterPro" id="IPR002347">
    <property type="entry name" value="SDR_fam"/>
</dbReference>
<keyword evidence="3" id="KW-1185">Reference proteome</keyword>
<evidence type="ECO:0000313" key="2">
    <source>
        <dbReference type="EMBL" id="MBB3878864.1"/>
    </source>
</evidence>
<dbReference type="GO" id="GO:0016616">
    <property type="term" value="F:oxidoreductase activity, acting on the CH-OH group of donors, NAD or NADP as acceptor"/>
    <property type="evidence" value="ECO:0007669"/>
    <property type="project" value="TreeGrafter"/>
</dbReference>
<dbReference type="PRINTS" id="PR00081">
    <property type="entry name" value="GDHRDH"/>
</dbReference>
<dbReference type="GO" id="GO:0006633">
    <property type="term" value="P:fatty acid biosynthetic process"/>
    <property type="evidence" value="ECO:0007669"/>
    <property type="project" value="TreeGrafter"/>
</dbReference>
<dbReference type="PANTHER" id="PTHR42760:SF122">
    <property type="entry name" value="NAD(P)-BINDING PROTEIN"/>
    <property type="match status" value="1"/>
</dbReference>
<dbReference type="GO" id="GO:0048038">
    <property type="term" value="F:quinone binding"/>
    <property type="evidence" value="ECO:0007669"/>
    <property type="project" value="TreeGrafter"/>
</dbReference>
<evidence type="ECO:0008006" key="4">
    <source>
        <dbReference type="Google" id="ProtNLM"/>
    </source>
</evidence>
<accession>A0A7W6F2F1</accession>
<name>A0A7W6F2F1_9SPHN</name>